<protein>
    <submittedName>
        <fullName evidence="1">Uncharacterized protein</fullName>
    </submittedName>
</protein>
<gene>
    <name evidence="1" type="ORF">CTRU02_203094</name>
</gene>
<keyword evidence="2" id="KW-1185">Reference proteome</keyword>
<proteinExistence type="predicted"/>
<organism evidence="1 2">
    <name type="scientific">Colletotrichum truncatum</name>
    <name type="common">Anthracnose fungus</name>
    <name type="synonym">Colletotrichum capsici</name>
    <dbReference type="NCBI Taxonomy" id="5467"/>
    <lineage>
        <taxon>Eukaryota</taxon>
        <taxon>Fungi</taxon>
        <taxon>Dikarya</taxon>
        <taxon>Ascomycota</taxon>
        <taxon>Pezizomycotina</taxon>
        <taxon>Sordariomycetes</taxon>
        <taxon>Hypocreomycetidae</taxon>
        <taxon>Glomerellales</taxon>
        <taxon>Glomerellaceae</taxon>
        <taxon>Colletotrichum</taxon>
        <taxon>Colletotrichum truncatum species complex</taxon>
    </lineage>
</organism>
<evidence type="ECO:0000313" key="1">
    <source>
        <dbReference type="EMBL" id="KAL0940331.1"/>
    </source>
</evidence>
<name>A0ACC3Z8A5_COLTU</name>
<evidence type="ECO:0000313" key="2">
    <source>
        <dbReference type="Proteomes" id="UP000805649"/>
    </source>
</evidence>
<accession>A0ACC3Z8A5</accession>
<comment type="caution">
    <text evidence="1">The sequence shown here is derived from an EMBL/GenBank/DDBJ whole genome shotgun (WGS) entry which is preliminary data.</text>
</comment>
<sequence length="691" mass="78632">MASDTEPAKCDICAGLLSALEQFYEGNEQEREDAIWVLEDYPHTFSRIAESARQGCRWCSFLSRLLLKYVQSRSPGSKNKREDDKEGKPRIKPSGPVRYEIKVNAVFKAGGNDGDRGIFLECRDLPVRNIRIRILESSDFDPISSENIARINEKMQVCTERHKLCPNFTSGKGPKRLLRLMEGDEIRLEEMEGKESKYAILSYCWGDDESVRDARTTLGNLNKRMIRFSSSDLPATIRDAVSLTRSLGIQYIWVDSICIVQEPIDLEWTTEAQKMTDYYGNAYVTIVPVMSASAVSGFKLAPTEMTWDLLPGPWSRETNAEFILAREGASEGMGNRVARHNSFWSCWNRRTWTFQEKLISSRVLYIQQDRALLSCREGDFETLGGWDPETKPSVTSFLPIDRFTKDGYSDDESSWWGFAYLFTRRELTFEKDRYFAFSGFADRYSSIFGREVILGLRRDTLLEGLVSWVPEFSLFGSSFGGLFWKLSRSPPAVTGLPSWTWMAAKWQKGSGVMMHLTYVTDLQEPRAQLESIDQPEDARLTRLQLRTAFLSSEELLGLVKLSFSDNNDREGCAPYRDNGIARFDDCDIDEVCSSEQHPPSDCMALRMLSSPSRKITACLVGLGRIGASKDDKRYWFFLLIEPVGETEPSPEQPLKYRRVGALDFTPEFSDKFDPGLGESLGTRKKQSIILV</sequence>
<dbReference type="EMBL" id="VUJX02000002">
    <property type="protein sequence ID" value="KAL0940331.1"/>
    <property type="molecule type" value="Genomic_DNA"/>
</dbReference>
<reference evidence="1 2" key="1">
    <citation type="journal article" date="2020" name="Phytopathology">
        <title>Genome Sequence Resources of Colletotrichum truncatum, C. plurivorum, C. musicola, and C. sojae: Four Species Pathogenic to Soybean (Glycine max).</title>
        <authorList>
            <person name="Rogerio F."/>
            <person name="Boufleur T.R."/>
            <person name="Ciampi-Guillardi M."/>
            <person name="Sukno S.A."/>
            <person name="Thon M.R."/>
            <person name="Massola Junior N.S."/>
            <person name="Baroncelli R."/>
        </authorList>
    </citation>
    <scope>NUCLEOTIDE SEQUENCE [LARGE SCALE GENOMIC DNA]</scope>
    <source>
        <strain evidence="1 2">CMES1059</strain>
    </source>
</reference>
<dbReference type="Proteomes" id="UP000805649">
    <property type="component" value="Unassembled WGS sequence"/>
</dbReference>